<dbReference type="GeneID" id="89510877"/>
<evidence type="ECO:0000313" key="4">
    <source>
        <dbReference type="EMBL" id="SHI83945.1"/>
    </source>
</evidence>
<dbReference type="PANTHER" id="PTHR34614:SF2">
    <property type="entry name" value="TRANSPOSASE IS4-LIKE DOMAIN-CONTAINING PROTEIN"/>
    <property type="match status" value="1"/>
</dbReference>
<accession>A0A1M6EEQ9</accession>
<evidence type="ECO:0000259" key="1">
    <source>
        <dbReference type="Pfam" id="PF01609"/>
    </source>
</evidence>
<reference evidence="4" key="1">
    <citation type="submission" date="2016-11" db="EMBL/GenBank/DDBJ databases">
        <authorList>
            <person name="Jaros S."/>
            <person name="Januszkiewicz K."/>
            <person name="Wedrychowicz H."/>
        </authorList>
    </citation>
    <scope>NUCLEOTIDE SEQUENCE [LARGE SCALE GENOMIC DNA]</scope>
    <source>
        <strain evidence="4">DSM 3071</strain>
    </source>
</reference>
<evidence type="ECO:0000313" key="2">
    <source>
        <dbReference type="EMBL" id="SHH52091.1"/>
    </source>
</evidence>
<dbReference type="EMBL" id="FQXK01000043">
    <property type="protein sequence ID" value="SHI83945.1"/>
    <property type="molecule type" value="Genomic_DNA"/>
</dbReference>
<dbReference type="SUPFAM" id="SSF53098">
    <property type="entry name" value="Ribonuclease H-like"/>
    <property type="match status" value="1"/>
</dbReference>
<dbReference type="GO" id="GO:0004803">
    <property type="term" value="F:transposase activity"/>
    <property type="evidence" value="ECO:0007669"/>
    <property type="project" value="InterPro"/>
</dbReference>
<feature type="domain" description="Transposase IS4-like" evidence="1">
    <location>
        <begin position="223"/>
        <end position="442"/>
    </location>
</feature>
<dbReference type="EMBL" id="FQXK01000005">
    <property type="protein sequence ID" value="SHH52091.1"/>
    <property type="molecule type" value="Genomic_DNA"/>
</dbReference>
<dbReference type="InterPro" id="IPR012337">
    <property type="entry name" value="RNaseH-like_sf"/>
</dbReference>
<proteinExistence type="predicted"/>
<dbReference type="Proteomes" id="UP000184278">
    <property type="component" value="Unassembled WGS sequence"/>
</dbReference>
<evidence type="ECO:0000313" key="5">
    <source>
        <dbReference type="EMBL" id="SHJ10194.1"/>
    </source>
</evidence>
<sequence>MYIAYDMKNGVEYAKLVRSVRHGKNVSKEYKNLGRVIDKEKNIFKSRELGIYQYDLANDYYDKNPDWSGSEAPVEYVEPKDTRKEKLILDFGDTFLIDSFIHSNGLSEIIDNCGVHNKDTLYSMICYYILSNTANCHAKTWWEGNFARMRYPMATLESQRVSEFLAELGSETCYRSFFRAYAPYISDTVDGDNILIDSTGLPNNIHFPLTAISNHNGDINNEVRLIYVTQQSTGLPIYFRYCPGNVIDVSTLTRTIHELKNHGVNTKFSILDAGYYTADNIRDLYHNGISFVSRLPEKMNLYKDLVAENLDSLESKENLVRYNGRYIYIKRVECNVVDDFKGYAYIGLDISRKEDEDKKLFQRADDQKLTNEEVYDKLRHHGLFVIVSSRPMATDKILPTYYTRQQIEQIFDIGKNYADMLPLRVQTEETFRGHLLLTFIACVILKMIQDKLKPTKYNPISMFMNLRNQKCKVYATELLTTEATKIMNDCYKLFKISCPAEVSLKRG</sequence>
<dbReference type="AlphaFoldDB" id="A0A1M6EEQ9"/>
<dbReference type="RefSeq" id="WP_073385368.1">
    <property type="nucleotide sequence ID" value="NZ_FQXK01000005.1"/>
</dbReference>
<dbReference type="GO" id="GO:0003677">
    <property type="term" value="F:DNA binding"/>
    <property type="evidence" value="ECO:0007669"/>
    <property type="project" value="InterPro"/>
</dbReference>
<protein>
    <submittedName>
        <fullName evidence="4">Transposase</fullName>
    </submittedName>
</protein>
<reference evidence="6" key="2">
    <citation type="submission" date="2016-11" db="EMBL/GenBank/DDBJ databases">
        <authorList>
            <person name="Varghese N."/>
            <person name="Submissions S."/>
        </authorList>
    </citation>
    <scope>NUCLEOTIDE SEQUENCE [LARGE SCALE GENOMIC DNA]</scope>
    <source>
        <strain evidence="6">DSM 3071</strain>
    </source>
</reference>
<keyword evidence="6" id="KW-1185">Reference proteome</keyword>
<evidence type="ECO:0000313" key="3">
    <source>
        <dbReference type="EMBL" id="SHI45331.1"/>
    </source>
</evidence>
<dbReference type="Pfam" id="PF01609">
    <property type="entry name" value="DDE_Tnp_1"/>
    <property type="match status" value="1"/>
</dbReference>
<dbReference type="PANTHER" id="PTHR34614">
    <property type="match status" value="1"/>
</dbReference>
<name>A0A1M6EEQ9_BUTFI</name>
<dbReference type="InterPro" id="IPR002559">
    <property type="entry name" value="Transposase_11"/>
</dbReference>
<evidence type="ECO:0000313" key="6">
    <source>
        <dbReference type="Proteomes" id="UP000184278"/>
    </source>
</evidence>
<dbReference type="OrthoDB" id="2157903at2"/>
<gene>
    <name evidence="2" type="ORF">SAMN02745229_00573</name>
    <name evidence="3" type="ORF">SAMN02745229_03102</name>
    <name evidence="4" type="ORF">SAMN02745229_03711</name>
    <name evidence="5" type="ORF">SAMN02745229_04101</name>
</gene>
<organism evidence="4 6">
    <name type="scientific">Butyrivibrio fibrisolvens DSM 3071</name>
    <dbReference type="NCBI Taxonomy" id="1121131"/>
    <lineage>
        <taxon>Bacteria</taxon>
        <taxon>Bacillati</taxon>
        <taxon>Bacillota</taxon>
        <taxon>Clostridia</taxon>
        <taxon>Lachnospirales</taxon>
        <taxon>Lachnospiraceae</taxon>
        <taxon>Butyrivibrio</taxon>
    </lineage>
</organism>
<dbReference type="EMBL" id="FQXK01000067">
    <property type="protein sequence ID" value="SHJ10194.1"/>
    <property type="molecule type" value="Genomic_DNA"/>
</dbReference>
<dbReference type="EMBL" id="FQXK01000030">
    <property type="protein sequence ID" value="SHI45331.1"/>
    <property type="molecule type" value="Genomic_DNA"/>
</dbReference>
<dbReference type="STRING" id="1121131.SAMN02745229_00573"/>
<dbReference type="GO" id="GO:0006313">
    <property type="term" value="P:DNA transposition"/>
    <property type="evidence" value="ECO:0007669"/>
    <property type="project" value="InterPro"/>
</dbReference>